<evidence type="ECO:0000256" key="1">
    <source>
        <dbReference type="SAM" id="Phobius"/>
    </source>
</evidence>
<reference evidence="3" key="1">
    <citation type="submission" date="2022-11" db="UniProtKB">
        <authorList>
            <consortium name="WormBaseParasite"/>
        </authorList>
    </citation>
    <scope>IDENTIFICATION</scope>
</reference>
<evidence type="ECO:0000313" key="3">
    <source>
        <dbReference type="WBParaSite" id="nRc.2.0.1.t32485-RA"/>
    </source>
</evidence>
<proteinExistence type="predicted"/>
<dbReference type="AlphaFoldDB" id="A0A915K2D9"/>
<dbReference type="Proteomes" id="UP000887565">
    <property type="component" value="Unplaced"/>
</dbReference>
<dbReference type="WBParaSite" id="nRc.2.0.1.t32485-RA">
    <property type="protein sequence ID" value="nRc.2.0.1.t32485-RA"/>
    <property type="gene ID" value="nRc.2.0.1.g32485"/>
</dbReference>
<accession>A0A915K2D9</accession>
<keyword evidence="1" id="KW-1133">Transmembrane helix</keyword>
<organism evidence="2 3">
    <name type="scientific">Romanomermis culicivorax</name>
    <name type="common">Nematode worm</name>
    <dbReference type="NCBI Taxonomy" id="13658"/>
    <lineage>
        <taxon>Eukaryota</taxon>
        <taxon>Metazoa</taxon>
        <taxon>Ecdysozoa</taxon>
        <taxon>Nematoda</taxon>
        <taxon>Enoplea</taxon>
        <taxon>Dorylaimia</taxon>
        <taxon>Mermithida</taxon>
        <taxon>Mermithoidea</taxon>
        <taxon>Mermithidae</taxon>
        <taxon>Romanomermis</taxon>
    </lineage>
</organism>
<evidence type="ECO:0000313" key="2">
    <source>
        <dbReference type="Proteomes" id="UP000887565"/>
    </source>
</evidence>
<sequence>MTAVILVHQARNHSTKYKRKMNLKFKSSFVVPLLFSFTCLLFVNAIFDKNEFLWAILVPARILLKTVLSDWNWLQWHESKCLIPNMFHKELHQDENESQCWPCETIKKFKPIKKHLNKEEVFEYLMRRQPVVENSIEEAVDYNQLVSCFINGTIKFRPVDTMSSLMQPLINRAFKLNFPWIIQKKLMQRDEKQAFRKIIKKPAFVPNSFDCTGSHWIMTSKSYTPKAFKALSSESPWIWLTQIKGQSRLRLFSKCRGLCNDIDIVVNESSSILVSQRFWDLTYMTSNQSFCLAVAGECFF</sequence>
<name>A0A915K2D9_ROMCU</name>
<dbReference type="OMA" id="ETLWENC"/>
<keyword evidence="1" id="KW-0812">Transmembrane</keyword>
<feature type="transmembrane region" description="Helical" evidence="1">
    <location>
        <begin position="28"/>
        <end position="47"/>
    </location>
</feature>
<keyword evidence="2" id="KW-1185">Reference proteome</keyword>
<keyword evidence="1" id="KW-0472">Membrane</keyword>
<protein>
    <submittedName>
        <fullName evidence="3">Uncharacterized protein</fullName>
    </submittedName>
</protein>